<keyword evidence="3" id="KW-1185">Reference proteome</keyword>
<organism evidence="2 3">
    <name type="scientific">Alcaligenes ammonioxydans</name>
    <dbReference type="NCBI Taxonomy" id="2582914"/>
    <lineage>
        <taxon>Bacteria</taxon>
        <taxon>Pseudomonadati</taxon>
        <taxon>Pseudomonadota</taxon>
        <taxon>Betaproteobacteria</taxon>
        <taxon>Burkholderiales</taxon>
        <taxon>Alcaligenaceae</taxon>
        <taxon>Alcaligenes</taxon>
    </lineage>
</organism>
<evidence type="ECO:0000313" key="3">
    <source>
        <dbReference type="Proteomes" id="UP000826050"/>
    </source>
</evidence>
<keyword evidence="1" id="KW-0472">Membrane</keyword>
<accession>A0ABX8SYM7</accession>
<gene>
    <name evidence="2" type="ORF">FE795_08200</name>
</gene>
<dbReference type="Proteomes" id="UP000826050">
    <property type="component" value="Chromosome"/>
</dbReference>
<keyword evidence="1" id="KW-0812">Transmembrane</keyword>
<dbReference type="RefSeq" id="WP_219236034.1">
    <property type="nucleotide sequence ID" value="NZ_CP049362.1"/>
</dbReference>
<proteinExistence type="predicted"/>
<keyword evidence="1" id="KW-1133">Transmembrane helix</keyword>
<feature type="transmembrane region" description="Helical" evidence="1">
    <location>
        <begin position="12"/>
        <end position="33"/>
    </location>
</feature>
<evidence type="ECO:0000313" key="2">
    <source>
        <dbReference type="EMBL" id="QXX78999.1"/>
    </source>
</evidence>
<evidence type="ECO:0000256" key="1">
    <source>
        <dbReference type="SAM" id="Phobius"/>
    </source>
</evidence>
<feature type="transmembrane region" description="Helical" evidence="1">
    <location>
        <begin position="39"/>
        <end position="62"/>
    </location>
</feature>
<name>A0ABX8SYM7_9BURK</name>
<protein>
    <submittedName>
        <fullName evidence="2">Uncharacterized protein</fullName>
    </submittedName>
</protein>
<reference evidence="2 3" key="1">
    <citation type="submission" date="2020-02" db="EMBL/GenBank/DDBJ databases">
        <title>Partial ammonium oxidation to N2 by heterotrophic bacteria.</title>
        <authorList>
            <person name="Wu M."/>
        </authorList>
    </citation>
    <scope>NUCLEOTIDE SEQUENCE [LARGE SCALE GENOMIC DNA]</scope>
    <source>
        <strain evidence="2 3">HO-1</strain>
    </source>
</reference>
<feature type="transmembrane region" description="Helical" evidence="1">
    <location>
        <begin position="82"/>
        <end position="100"/>
    </location>
</feature>
<sequence length="133" mass="14584">MCNEPKNQPKIWPSVFLFIVFAALILLGAIYIFCEHATGISLLLVICASLLGTVMGMINLLLDHQKLEIKGLSLAPLTLQSILYLGYRIITGMALAVAVATVLKQNDVTESAIYLSAFFASYVFDVSKLLYPK</sequence>
<dbReference type="EMBL" id="CP049362">
    <property type="protein sequence ID" value="QXX78999.1"/>
    <property type="molecule type" value="Genomic_DNA"/>
</dbReference>